<accession>A0A0L0NPC5</accession>
<protein>
    <submittedName>
        <fullName evidence="1">Uncharacterized protein</fullName>
    </submittedName>
</protein>
<dbReference type="Proteomes" id="UP000037122">
    <property type="component" value="Unassembled WGS sequence"/>
</dbReference>
<gene>
    <name evidence="1" type="ORF">QG37_07865</name>
</gene>
<dbReference type="AlphaFoldDB" id="A0A0L0NPC5"/>
<proteinExistence type="predicted"/>
<evidence type="ECO:0000313" key="1">
    <source>
        <dbReference type="EMBL" id="KND95908.1"/>
    </source>
</evidence>
<dbReference type="EMBL" id="LGST01000064">
    <property type="protein sequence ID" value="KND95908.1"/>
    <property type="molecule type" value="Genomic_DNA"/>
</dbReference>
<sequence length="34" mass="4056">MEDESNEMEGKVMRSFFAGFCLIEKKKKKNEKNE</sequence>
<dbReference type="VEuPathDB" id="FungiDB:QG37_07865"/>
<organism evidence="1 2">
    <name type="scientific">Candidozyma auris</name>
    <name type="common">Yeast</name>
    <name type="synonym">Candida auris</name>
    <dbReference type="NCBI Taxonomy" id="498019"/>
    <lineage>
        <taxon>Eukaryota</taxon>
        <taxon>Fungi</taxon>
        <taxon>Dikarya</taxon>
        <taxon>Ascomycota</taxon>
        <taxon>Saccharomycotina</taxon>
        <taxon>Pichiomycetes</taxon>
        <taxon>Metschnikowiaceae</taxon>
        <taxon>Candidozyma</taxon>
    </lineage>
</organism>
<comment type="caution">
    <text evidence="1">The sequence shown here is derived from an EMBL/GenBank/DDBJ whole genome shotgun (WGS) entry which is preliminary data.</text>
</comment>
<name>A0A0L0NPC5_CANAR</name>
<evidence type="ECO:0000313" key="2">
    <source>
        <dbReference type="Proteomes" id="UP000037122"/>
    </source>
</evidence>
<reference evidence="2" key="1">
    <citation type="journal article" date="2015" name="BMC Genomics">
        <title>Draft genome of a commonly misdiagnosed multidrug resistant pathogen Candida auris.</title>
        <authorList>
            <person name="Chatterjee S."/>
            <person name="Alampalli S.V."/>
            <person name="Nageshan R.K."/>
            <person name="Chettiar S.T."/>
            <person name="Joshi S."/>
            <person name="Tatu U.S."/>
        </authorList>
    </citation>
    <scope>NUCLEOTIDE SEQUENCE [LARGE SCALE GENOMIC DNA]</scope>
    <source>
        <strain evidence="2">6684</strain>
    </source>
</reference>